<dbReference type="SUPFAM" id="SSF57802">
    <property type="entry name" value="Rubredoxin-like"/>
    <property type="match status" value="1"/>
</dbReference>
<dbReference type="Pfam" id="PF00301">
    <property type="entry name" value="Rubredoxin"/>
    <property type="match status" value="1"/>
</dbReference>
<keyword evidence="4" id="KW-0408">Iron</keyword>
<feature type="region of interest" description="Disordered" evidence="5">
    <location>
        <begin position="23"/>
        <end position="45"/>
    </location>
</feature>
<evidence type="ECO:0000256" key="2">
    <source>
        <dbReference type="ARBA" id="ARBA00022723"/>
    </source>
</evidence>
<comment type="caution">
    <text evidence="8">The sequence shown here is derived from an EMBL/GenBank/DDBJ whole genome shotgun (WGS) entry which is preliminary data.</text>
</comment>
<evidence type="ECO:0000256" key="4">
    <source>
        <dbReference type="ARBA" id="ARBA00023004"/>
    </source>
</evidence>
<evidence type="ECO:0000313" key="9">
    <source>
        <dbReference type="Proteomes" id="UP000265515"/>
    </source>
</evidence>
<feature type="compositionally biased region" description="Basic and acidic residues" evidence="5">
    <location>
        <begin position="118"/>
        <end position="127"/>
    </location>
</feature>
<feature type="transmembrane region" description="Helical" evidence="6">
    <location>
        <begin position="317"/>
        <end position="336"/>
    </location>
</feature>
<dbReference type="InterPro" id="IPR050526">
    <property type="entry name" value="Rubredoxin_ET"/>
</dbReference>
<dbReference type="InterPro" id="IPR024935">
    <property type="entry name" value="Rubredoxin_dom"/>
</dbReference>
<evidence type="ECO:0000256" key="3">
    <source>
        <dbReference type="ARBA" id="ARBA00022982"/>
    </source>
</evidence>
<dbReference type="PANTHER" id="PTHR47627:SF1">
    <property type="entry name" value="RUBREDOXIN-1-RELATED"/>
    <property type="match status" value="1"/>
</dbReference>
<evidence type="ECO:0000259" key="7">
    <source>
        <dbReference type="PROSITE" id="PS50903"/>
    </source>
</evidence>
<dbReference type="PRINTS" id="PR00163">
    <property type="entry name" value="RUBREDOXIN"/>
</dbReference>
<dbReference type="PROSITE" id="PS00202">
    <property type="entry name" value="RUBREDOXIN"/>
    <property type="match status" value="1"/>
</dbReference>
<dbReference type="InterPro" id="IPR018527">
    <property type="entry name" value="Rubredoxin_Fe_BS"/>
</dbReference>
<dbReference type="OrthoDB" id="6379857at2759"/>
<organism evidence="8 9">
    <name type="scientific">Chara braunii</name>
    <name type="common">Braun's stonewort</name>
    <dbReference type="NCBI Taxonomy" id="69332"/>
    <lineage>
        <taxon>Eukaryota</taxon>
        <taxon>Viridiplantae</taxon>
        <taxon>Streptophyta</taxon>
        <taxon>Charophyceae</taxon>
        <taxon>Charales</taxon>
        <taxon>Characeae</taxon>
        <taxon>Chara</taxon>
    </lineage>
</organism>
<feature type="domain" description="Rubredoxin-like" evidence="7">
    <location>
        <begin position="239"/>
        <end position="290"/>
    </location>
</feature>
<dbReference type="GO" id="GO:0043448">
    <property type="term" value="P:alkane catabolic process"/>
    <property type="evidence" value="ECO:0007669"/>
    <property type="project" value="TreeGrafter"/>
</dbReference>
<evidence type="ECO:0000256" key="5">
    <source>
        <dbReference type="SAM" id="MobiDB-lite"/>
    </source>
</evidence>
<accession>A0A388MCZ6</accession>
<dbReference type="InterPro" id="IPR024934">
    <property type="entry name" value="Rubredoxin-like_dom"/>
</dbReference>
<feature type="compositionally biased region" description="Low complexity" evidence="5">
    <location>
        <begin position="24"/>
        <end position="45"/>
    </location>
</feature>
<keyword evidence="3" id="KW-0249">Electron transport</keyword>
<sequence length="337" mass="35196">MAVAVWDPLRSARCCSCAVSLPHTTTSTSTSTSSTGSRCRSNSSSVGASSAATRLRLQNGGDKALVGGGQVLYRRISISLALLEAMHVEPRVHCTARGGSGILQVARVHLPDSMNVDDLNRDGEGRRLQKGTGSSRSRLAAGRLFDHSGKKHGRVTRVTSSANDSPPPGSSAAAAASDDVDMGVTSAPLSSPPPPISSATSEGVVSVEGEAVEGGVSAVGGVLSREAEREAESFAVVNTGDYECRSCGYEYIEVMGDASYPIPPGMPFTSLPSDWACPICGAPRTYFNPKRVEIAGFVQNQKYGLGGNSMTSGQKSLLIYGSLLFFFAVFLSGYFLQ</sequence>
<proteinExistence type="predicted"/>
<feature type="region of interest" description="Disordered" evidence="5">
    <location>
        <begin position="115"/>
        <end position="201"/>
    </location>
</feature>
<dbReference type="Gene3D" id="2.20.28.10">
    <property type="match status" value="1"/>
</dbReference>
<keyword evidence="9" id="KW-1185">Reference proteome</keyword>
<gene>
    <name evidence="8" type="ORF">CBR_g55374</name>
</gene>
<dbReference type="STRING" id="69332.A0A388MCZ6"/>
<keyword evidence="1" id="KW-0813">Transport</keyword>
<dbReference type="GO" id="GO:0005506">
    <property type="term" value="F:iron ion binding"/>
    <property type="evidence" value="ECO:0007669"/>
    <property type="project" value="InterPro"/>
</dbReference>
<keyword evidence="6" id="KW-1133">Transmembrane helix</keyword>
<keyword evidence="6" id="KW-0472">Membrane</keyword>
<dbReference type="GO" id="GO:0009055">
    <property type="term" value="F:electron transfer activity"/>
    <property type="evidence" value="ECO:0007669"/>
    <property type="project" value="TreeGrafter"/>
</dbReference>
<dbReference type="PROSITE" id="PS50903">
    <property type="entry name" value="RUBREDOXIN_LIKE"/>
    <property type="match status" value="1"/>
</dbReference>
<dbReference type="AlphaFoldDB" id="A0A388MCZ6"/>
<name>A0A388MCZ6_CHABU</name>
<reference evidence="8 9" key="1">
    <citation type="journal article" date="2018" name="Cell">
        <title>The Chara Genome: Secondary Complexity and Implications for Plant Terrestrialization.</title>
        <authorList>
            <person name="Nishiyama T."/>
            <person name="Sakayama H."/>
            <person name="Vries J.D."/>
            <person name="Buschmann H."/>
            <person name="Saint-Marcoux D."/>
            <person name="Ullrich K.K."/>
            <person name="Haas F.B."/>
            <person name="Vanderstraeten L."/>
            <person name="Becker D."/>
            <person name="Lang D."/>
            <person name="Vosolsobe S."/>
            <person name="Rombauts S."/>
            <person name="Wilhelmsson P.K.I."/>
            <person name="Janitza P."/>
            <person name="Kern R."/>
            <person name="Heyl A."/>
            <person name="Rumpler F."/>
            <person name="Villalobos L.I.A.C."/>
            <person name="Clay J.M."/>
            <person name="Skokan R."/>
            <person name="Toyoda A."/>
            <person name="Suzuki Y."/>
            <person name="Kagoshima H."/>
            <person name="Schijlen E."/>
            <person name="Tajeshwar N."/>
            <person name="Catarino B."/>
            <person name="Hetherington A.J."/>
            <person name="Saltykova A."/>
            <person name="Bonnot C."/>
            <person name="Breuninger H."/>
            <person name="Symeonidi A."/>
            <person name="Radhakrishnan G.V."/>
            <person name="Van Nieuwerburgh F."/>
            <person name="Deforce D."/>
            <person name="Chang C."/>
            <person name="Karol K.G."/>
            <person name="Hedrich R."/>
            <person name="Ulvskov P."/>
            <person name="Glockner G."/>
            <person name="Delwiche C.F."/>
            <person name="Petrasek J."/>
            <person name="Van de Peer Y."/>
            <person name="Friml J."/>
            <person name="Beilby M."/>
            <person name="Dolan L."/>
            <person name="Kohara Y."/>
            <person name="Sugano S."/>
            <person name="Fujiyama A."/>
            <person name="Delaux P.-M."/>
            <person name="Quint M."/>
            <person name="TheiBen G."/>
            <person name="Hagemann M."/>
            <person name="Harholt J."/>
            <person name="Dunand C."/>
            <person name="Zachgo S."/>
            <person name="Langdale J."/>
            <person name="Maumus F."/>
            <person name="Straeten D.V.D."/>
            <person name="Gould S.B."/>
            <person name="Rensing S.A."/>
        </authorList>
    </citation>
    <scope>NUCLEOTIDE SEQUENCE [LARGE SCALE GENOMIC DNA]</scope>
    <source>
        <strain evidence="8 9">S276</strain>
    </source>
</reference>
<dbReference type="Proteomes" id="UP000265515">
    <property type="component" value="Unassembled WGS sequence"/>
</dbReference>
<dbReference type="EMBL" id="BFEA01001057">
    <property type="protein sequence ID" value="GBG92437.1"/>
    <property type="molecule type" value="Genomic_DNA"/>
</dbReference>
<keyword evidence="2" id="KW-0479">Metal-binding</keyword>
<evidence type="ECO:0000256" key="1">
    <source>
        <dbReference type="ARBA" id="ARBA00022448"/>
    </source>
</evidence>
<dbReference type="Gramene" id="GBG92437">
    <property type="protein sequence ID" value="GBG92437"/>
    <property type="gene ID" value="CBR_g55374"/>
</dbReference>
<dbReference type="PANTHER" id="PTHR47627">
    <property type="entry name" value="RUBREDOXIN"/>
    <property type="match status" value="1"/>
</dbReference>
<protein>
    <recommendedName>
        <fullName evidence="7">Rubredoxin-like domain-containing protein</fullName>
    </recommendedName>
</protein>
<dbReference type="GO" id="GO:0009507">
    <property type="term" value="C:chloroplast"/>
    <property type="evidence" value="ECO:0007669"/>
    <property type="project" value="TreeGrafter"/>
</dbReference>
<feature type="compositionally biased region" description="Low complexity" evidence="5">
    <location>
        <begin position="160"/>
        <end position="177"/>
    </location>
</feature>
<keyword evidence="6" id="KW-0812">Transmembrane</keyword>
<evidence type="ECO:0000313" key="8">
    <source>
        <dbReference type="EMBL" id="GBG92437.1"/>
    </source>
</evidence>
<dbReference type="CDD" id="cd00730">
    <property type="entry name" value="rubredoxin"/>
    <property type="match status" value="1"/>
</dbReference>
<evidence type="ECO:0000256" key="6">
    <source>
        <dbReference type="SAM" id="Phobius"/>
    </source>
</evidence>